<dbReference type="Pfam" id="PF22936">
    <property type="entry name" value="Pol_BBD"/>
    <property type="match status" value="1"/>
</dbReference>
<dbReference type="SUPFAM" id="SSF56672">
    <property type="entry name" value="DNA/RNA polymerases"/>
    <property type="match status" value="1"/>
</dbReference>
<evidence type="ECO:0000256" key="1">
    <source>
        <dbReference type="ARBA" id="ARBA00022750"/>
    </source>
</evidence>
<accession>A0ABQ5IAV4</accession>
<feature type="domain" description="Retrovirus-related Pol polyprotein from transposon TNT 1-94-like beta-barrel" evidence="2">
    <location>
        <begin position="963"/>
        <end position="1029"/>
    </location>
</feature>
<dbReference type="Proteomes" id="UP001151760">
    <property type="component" value="Unassembled WGS sequence"/>
</dbReference>
<proteinExistence type="predicted"/>
<dbReference type="PANTHER" id="PTHR15503:SF45">
    <property type="entry name" value="RNA-DIRECTED DNA POLYMERASE HOMOLOG"/>
    <property type="match status" value="1"/>
</dbReference>
<keyword evidence="1" id="KW-0378">Hydrolase</keyword>
<evidence type="ECO:0000259" key="2">
    <source>
        <dbReference type="Pfam" id="PF22936"/>
    </source>
</evidence>
<sequence length="1093" mass="122507">MDPLNPPPPASESEPKDVIEVENMIEHEDETVPASVHEVGEQSITPFLREYSDGLLPSLIRRDINSLFVKDEYYGKLILDLGNELHSSVEQGMATMEKVVEKLGNAEEKVDCKKLKKELEEARPNEAIDVPVEDVESSSSEPWESVDVGIAAKQARDSNVENDDRGSRPVRGSVELRRWFEKAEYVFGISECVEGKKVVFAAATLPGLALTCTNYGNLKVIDYNLWAYTQKFNELALMCPRMVEPERVKVDAYIQGLNDNIKGEVTSSKPANLNKVVRMAHKLMEQNRKLKMNTDNSHPNLQNNQKQGNARAMTTAPIDLERCLLDHFLCVNVVLLAMLSMYDQVPQVWKGEKGHTRNRCPRIVKQEEIGEARSRAYAIKDTDPQGPNVVTVTFFLNNCYAFVLFVSGSVRSFVDTRFSSLLNIDPVKIRASYEVELADGRVMLGTFDVIIGMDWLVKHDAVIICGEKVVRIPYEDKMLIVKSDKGVSQLKVISCIKVRMYVERGCHLFLAHVMEKKSRETRLEDMPIIHDFPEVFPEELPGLSPPRQVEFLIDLVPGAAHVARAPYRLASSEMRELSIQLKELLEKGFIYPSSSQWGTPVLFVKKKDGPFRMCSSVYSKVDLQSGYHQLRIKEEDILITNLNRDEEEHVKHLKIILELLKKKRFGVYVDPAKIIAIKNWDAPTTPTEIRYERRVGKINRSFQTLKRKLCSAPILAVFWGPGGTKDFVGFIVMASLKVLVGCVDAEREVSVVGIKLNAALVTMLNDYKLLEEFLLLQKLISQLDMHGEVIPQEDINQKFLRKVKGTSSSTTNSHNVAFLSSSSTNSATRAVNTTQGVNTAGTQGVADSSTTVENLSDAVINFSFASKISIQQLLMIVMALAMIGIYVVQAEVVQSIFAILAFSSTSSSSSTNSEDWVSDSDEENMPNVNTVEMFNKPSFAKINFVKYTKQVKSPRKTSVDKNRHMTRNRSYLTDYEKIDGGFVAFGDNSKGGEITGKGKIRTGKLDFKDVYFVKELKCNLFSVVQMCDKKNSVLFTDTACVVLSPDFKLTDESHVLLKVARKDNMYSIDLNNVVSQGGLTCLFAKATSDESNL</sequence>
<dbReference type="EMBL" id="BQNB010020481">
    <property type="protein sequence ID" value="GJT96442.1"/>
    <property type="molecule type" value="Genomic_DNA"/>
</dbReference>
<evidence type="ECO:0000313" key="3">
    <source>
        <dbReference type="EMBL" id="GJT96442.1"/>
    </source>
</evidence>
<dbReference type="InterPro" id="IPR043502">
    <property type="entry name" value="DNA/RNA_pol_sf"/>
</dbReference>
<dbReference type="InterPro" id="IPR054722">
    <property type="entry name" value="PolX-like_BBD"/>
</dbReference>
<organism evidence="3 4">
    <name type="scientific">Tanacetum coccineum</name>
    <dbReference type="NCBI Taxonomy" id="301880"/>
    <lineage>
        <taxon>Eukaryota</taxon>
        <taxon>Viridiplantae</taxon>
        <taxon>Streptophyta</taxon>
        <taxon>Embryophyta</taxon>
        <taxon>Tracheophyta</taxon>
        <taxon>Spermatophyta</taxon>
        <taxon>Magnoliopsida</taxon>
        <taxon>eudicotyledons</taxon>
        <taxon>Gunneridae</taxon>
        <taxon>Pentapetalae</taxon>
        <taxon>asterids</taxon>
        <taxon>campanulids</taxon>
        <taxon>Asterales</taxon>
        <taxon>Asteraceae</taxon>
        <taxon>Asteroideae</taxon>
        <taxon>Anthemideae</taxon>
        <taxon>Anthemidinae</taxon>
        <taxon>Tanacetum</taxon>
    </lineage>
</organism>
<dbReference type="InterPro" id="IPR032567">
    <property type="entry name" value="RTL1-rel"/>
</dbReference>
<keyword evidence="1" id="KW-0064">Aspartyl protease</keyword>
<dbReference type="Gene3D" id="3.10.10.10">
    <property type="entry name" value="HIV Type 1 Reverse Transcriptase, subunit A, domain 1"/>
    <property type="match status" value="1"/>
</dbReference>
<protein>
    <recommendedName>
        <fullName evidence="2">Retrovirus-related Pol polyprotein from transposon TNT 1-94-like beta-barrel domain-containing protein</fullName>
    </recommendedName>
</protein>
<keyword evidence="1" id="KW-0645">Protease</keyword>
<dbReference type="PANTHER" id="PTHR15503">
    <property type="entry name" value="LDOC1 RELATED"/>
    <property type="match status" value="1"/>
</dbReference>
<dbReference type="Pfam" id="PF08284">
    <property type="entry name" value="RVP_2"/>
    <property type="match status" value="1"/>
</dbReference>
<evidence type="ECO:0000313" key="4">
    <source>
        <dbReference type="Proteomes" id="UP001151760"/>
    </source>
</evidence>
<gene>
    <name evidence="3" type="ORF">Tco_1091960</name>
</gene>
<comment type="caution">
    <text evidence="3">The sequence shown here is derived from an EMBL/GenBank/DDBJ whole genome shotgun (WGS) entry which is preliminary data.</text>
</comment>
<name>A0ABQ5IAV4_9ASTR</name>
<reference evidence="3" key="1">
    <citation type="journal article" date="2022" name="Int. J. Mol. Sci.">
        <title>Draft Genome of Tanacetum Coccineum: Genomic Comparison of Closely Related Tanacetum-Family Plants.</title>
        <authorList>
            <person name="Yamashiro T."/>
            <person name="Shiraishi A."/>
            <person name="Nakayama K."/>
            <person name="Satake H."/>
        </authorList>
    </citation>
    <scope>NUCLEOTIDE SEQUENCE</scope>
</reference>
<keyword evidence="4" id="KW-1185">Reference proteome</keyword>
<reference evidence="3" key="2">
    <citation type="submission" date="2022-01" db="EMBL/GenBank/DDBJ databases">
        <authorList>
            <person name="Yamashiro T."/>
            <person name="Shiraishi A."/>
            <person name="Satake H."/>
            <person name="Nakayama K."/>
        </authorList>
    </citation>
    <scope>NUCLEOTIDE SEQUENCE</scope>
</reference>